<comment type="caution">
    <text evidence="1">The sequence shown here is derived from an EMBL/GenBank/DDBJ whole genome shotgun (WGS) entry which is preliminary data.</text>
</comment>
<organism evidence="1">
    <name type="scientific">bioreactor metagenome</name>
    <dbReference type="NCBI Taxonomy" id="1076179"/>
    <lineage>
        <taxon>unclassified sequences</taxon>
        <taxon>metagenomes</taxon>
        <taxon>ecological metagenomes</taxon>
    </lineage>
</organism>
<name>A0A645I7B0_9ZZZZ</name>
<dbReference type="AlphaFoldDB" id="A0A645I7B0"/>
<accession>A0A645I7B0</accession>
<evidence type="ECO:0000313" key="1">
    <source>
        <dbReference type="EMBL" id="MPN46786.1"/>
    </source>
</evidence>
<sequence>MKQFLPRLQHIVEGSRHFAGESDEKQIALLEDRLKVFKVGRGGQQRGDGGRAFAHLVEEFRLAAGFAVVVKVFLIAD</sequence>
<protein>
    <submittedName>
        <fullName evidence="1">Uncharacterized protein</fullName>
    </submittedName>
</protein>
<proteinExistence type="predicted"/>
<dbReference type="EMBL" id="VSSQ01107740">
    <property type="protein sequence ID" value="MPN46786.1"/>
    <property type="molecule type" value="Genomic_DNA"/>
</dbReference>
<gene>
    <name evidence="1" type="ORF">SDC9_194384</name>
</gene>
<reference evidence="1" key="1">
    <citation type="submission" date="2019-08" db="EMBL/GenBank/DDBJ databases">
        <authorList>
            <person name="Kucharzyk K."/>
            <person name="Murdoch R.W."/>
            <person name="Higgins S."/>
            <person name="Loffler F."/>
        </authorList>
    </citation>
    <scope>NUCLEOTIDE SEQUENCE</scope>
</reference>